<dbReference type="InterPro" id="IPR029058">
    <property type="entry name" value="AB_hydrolase_fold"/>
</dbReference>
<gene>
    <name evidence="11" type="ORF">GQ55_3G353600</name>
</gene>
<keyword evidence="4 10" id="KW-0645">Protease</keyword>
<evidence type="ECO:0000256" key="5">
    <source>
        <dbReference type="ARBA" id="ARBA00022801"/>
    </source>
</evidence>
<dbReference type="PRINTS" id="PR00724">
    <property type="entry name" value="CRBOXYPTASEC"/>
</dbReference>
<evidence type="ECO:0000313" key="12">
    <source>
        <dbReference type="Proteomes" id="UP000244336"/>
    </source>
</evidence>
<dbReference type="PROSITE" id="PS00560">
    <property type="entry name" value="CARBOXYPEPT_SER_HIS"/>
    <property type="match status" value="1"/>
</dbReference>
<evidence type="ECO:0000256" key="2">
    <source>
        <dbReference type="ARBA" id="ARBA00009431"/>
    </source>
</evidence>
<comment type="subunit">
    <text evidence="9">Carboxypeptidase II is a dimer, where each monomer is composed of two chains linked by a disulfide bond.</text>
</comment>
<dbReference type="InterPro" id="IPR018202">
    <property type="entry name" value="Ser_caboxypep_ser_AS"/>
</dbReference>
<reference evidence="11 12" key="1">
    <citation type="submission" date="2018-04" db="EMBL/GenBank/DDBJ databases">
        <title>WGS assembly of Panicum hallii var. hallii HAL2.</title>
        <authorList>
            <person name="Lovell J."/>
            <person name="Jenkins J."/>
            <person name="Lowry D."/>
            <person name="Mamidi S."/>
            <person name="Sreedasyam A."/>
            <person name="Weng X."/>
            <person name="Barry K."/>
            <person name="Bonette J."/>
            <person name="Campitelli B."/>
            <person name="Daum C."/>
            <person name="Gordon S."/>
            <person name="Gould B."/>
            <person name="Lipzen A."/>
            <person name="MacQueen A."/>
            <person name="Palacio-Mejia J."/>
            <person name="Plott C."/>
            <person name="Shakirov E."/>
            <person name="Shu S."/>
            <person name="Yoshinaga Y."/>
            <person name="Zane M."/>
            <person name="Rokhsar D."/>
            <person name="Grimwood J."/>
            <person name="Schmutz J."/>
            <person name="Juenger T."/>
        </authorList>
    </citation>
    <scope>NUCLEOTIDE SEQUENCE [LARGE SCALE GENOMIC DNA]</scope>
    <source>
        <strain evidence="12">cv. HAL2</strain>
    </source>
</reference>
<keyword evidence="3 10" id="KW-0121">Carboxypeptidase</keyword>
<dbReference type="Gene3D" id="6.10.250.940">
    <property type="match status" value="1"/>
</dbReference>
<dbReference type="Gene3D" id="3.40.50.11320">
    <property type="match status" value="1"/>
</dbReference>
<protein>
    <recommendedName>
        <fullName evidence="10">Carboxypeptidase</fullName>
        <ecNumber evidence="10">3.4.16.-</ecNumber>
    </recommendedName>
</protein>
<dbReference type="Pfam" id="PF00450">
    <property type="entry name" value="Peptidase_S10"/>
    <property type="match status" value="1"/>
</dbReference>
<accession>A0A2T7EFW9</accession>
<evidence type="ECO:0000256" key="1">
    <source>
        <dbReference type="ARBA" id="ARBA00001003"/>
    </source>
</evidence>
<dbReference type="PROSITE" id="PS00131">
    <property type="entry name" value="CARBOXYPEPT_SER_SER"/>
    <property type="match status" value="1"/>
</dbReference>
<dbReference type="InterPro" id="IPR033124">
    <property type="entry name" value="Ser_caboxypep_his_AS"/>
</dbReference>
<evidence type="ECO:0000256" key="10">
    <source>
        <dbReference type="RuleBase" id="RU361156"/>
    </source>
</evidence>
<dbReference type="Gramene" id="PUZ66721">
    <property type="protein sequence ID" value="PUZ66721"/>
    <property type="gene ID" value="GQ55_3G353600"/>
</dbReference>
<comment type="similarity">
    <text evidence="2 10">Belongs to the peptidase S10 family.</text>
</comment>
<dbReference type="SUPFAM" id="SSF53474">
    <property type="entry name" value="alpha/beta-Hydrolases"/>
    <property type="match status" value="1"/>
</dbReference>
<evidence type="ECO:0000256" key="4">
    <source>
        <dbReference type="ARBA" id="ARBA00022670"/>
    </source>
</evidence>
<dbReference type="InterPro" id="IPR001563">
    <property type="entry name" value="Peptidase_S10"/>
</dbReference>
<sequence>MIKLAEEEVNCNPRTGTMGGRFHPAQVLVAVLVAWACLLRPTVAATGMGHQADRIGRLPGQPTVDFPMYSGYVTVDEHAGRALFYWLQEVPVEAQPAPLVLWLNGGPGCSSVAYGASEELGAFRIRPDTTPFLNKFRWNRAANILFLDSPAGVGFSYTNTTSDLYNSGDRRTAHDSYTFLVKWFERFPKYKYRYFYIAGESYAGHYVPELSQLVYRHNKGVKKPHINFKGFMVGNAVTDDYHDQVGTFESWWNHGLISDATYRQLEAACVHGSIEHMSPPCDAAYDAATAEQGHIDPYSLYTPTCNQTSPSTARKNRRLKGHYPWMRGSYDPCTERHSTVYYNRPEVQRALHANVTGINYTWTTCSETISTNWRDSPKSMLPIYKELIAAGLRIWVFSGDTDSVVPLTATRYSIDALGLPTVVSWYPWYDKKEVGGWSQVYKGLTLVTIRGAGHEVPLHRPRQALILFQHFLRGKPMPKNGTVV</sequence>
<dbReference type="EC" id="3.4.16.-" evidence="10"/>
<dbReference type="Gene3D" id="3.40.50.1820">
    <property type="entry name" value="alpha/beta hydrolase"/>
    <property type="match status" value="1"/>
</dbReference>
<evidence type="ECO:0000256" key="6">
    <source>
        <dbReference type="ARBA" id="ARBA00023145"/>
    </source>
</evidence>
<dbReference type="PANTHER" id="PTHR11802:SF198">
    <property type="entry name" value="SERINE CARBOXYPEPTIDASE-LIKE 27"/>
    <property type="match status" value="1"/>
</dbReference>
<dbReference type="GO" id="GO:0006508">
    <property type="term" value="P:proteolysis"/>
    <property type="evidence" value="ECO:0007669"/>
    <property type="project" value="UniProtKB-KW"/>
</dbReference>
<keyword evidence="6" id="KW-0865">Zymogen</keyword>
<evidence type="ECO:0000256" key="3">
    <source>
        <dbReference type="ARBA" id="ARBA00022645"/>
    </source>
</evidence>
<keyword evidence="12" id="KW-1185">Reference proteome</keyword>
<keyword evidence="5 10" id="KW-0378">Hydrolase</keyword>
<dbReference type="STRING" id="1504633.A0A2T7EFW9"/>
<name>A0A2T7EFW9_9POAL</name>
<dbReference type="AlphaFoldDB" id="A0A2T7EFW9"/>
<comment type="catalytic activity">
    <reaction evidence="1">
        <text>Preferential release of a C-terminal arginine or lysine residue.</text>
        <dbReference type="EC" id="3.4.16.6"/>
    </reaction>
</comment>
<dbReference type="OrthoDB" id="443318at2759"/>
<evidence type="ECO:0000256" key="8">
    <source>
        <dbReference type="ARBA" id="ARBA00023180"/>
    </source>
</evidence>
<evidence type="ECO:0000256" key="7">
    <source>
        <dbReference type="ARBA" id="ARBA00023157"/>
    </source>
</evidence>
<dbReference type="FunFam" id="3.40.50.1820:FF:000013">
    <property type="entry name" value="Carboxypeptidase"/>
    <property type="match status" value="1"/>
</dbReference>
<dbReference type="EMBL" id="CM009751">
    <property type="protein sequence ID" value="PUZ66721.1"/>
    <property type="molecule type" value="Genomic_DNA"/>
</dbReference>
<evidence type="ECO:0000313" key="11">
    <source>
        <dbReference type="EMBL" id="PUZ66721.1"/>
    </source>
</evidence>
<keyword evidence="8" id="KW-0325">Glycoprotein</keyword>
<evidence type="ECO:0000256" key="9">
    <source>
        <dbReference type="ARBA" id="ARBA00064289"/>
    </source>
</evidence>
<dbReference type="Proteomes" id="UP000244336">
    <property type="component" value="Chromosome 3"/>
</dbReference>
<dbReference type="GO" id="GO:0005773">
    <property type="term" value="C:vacuole"/>
    <property type="evidence" value="ECO:0007669"/>
    <property type="project" value="TreeGrafter"/>
</dbReference>
<organism evidence="11 12">
    <name type="scientific">Panicum hallii var. hallii</name>
    <dbReference type="NCBI Taxonomy" id="1504633"/>
    <lineage>
        <taxon>Eukaryota</taxon>
        <taxon>Viridiplantae</taxon>
        <taxon>Streptophyta</taxon>
        <taxon>Embryophyta</taxon>
        <taxon>Tracheophyta</taxon>
        <taxon>Spermatophyta</taxon>
        <taxon>Magnoliopsida</taxon>
        <taxon>Liliopsida</taxon>
        <taxon>Poales</taxon>
        <taxon>Poaceae</taxon>
        <taxon>PACMAD clade</taxon>
        <taxon>Panicoideae</taxon>
        <taxon>Panicodae</taxon>
        <taxon>Paniceae</taxon>
        <taxon>Panicinae</taxon>
        <taxon>Panicum</taxon>
        <taxon>Panicum sect. Panicum</taxon>
    </lineage>
</organism>
<dbReference type="FunFam" id="3.40.50.11320:FF:000003">
    <property type="entry name" value="Carboxypeptidase"/>
    <property type="match status" value="1"/>
</dbReference>
<dbReference type="PANTHER" id="PTHR11802">
    <property type="entry name" value="SERINE PROTEASE FAMILY S10 SERINE CARBOXYPEPTIDASE"/>
    <property type="match status" value="1"/>
</dbReference>
<keyword evidence="7" id="KW-1015">Disulfide bond</keyword>
<proteinExistence type="inferred from homology"/>
<dbReference type="GO" id="GO:0004185">
    <property type="term" value="F:serine-type carboxypeptidase activity"/>
    <property type="evidence" value="ECO:0007669"/>
    <property type="project" value="UniProtKB-UniRule"/>
</dbReference>